<gene>
    <name evidence="4" type="ORF">CC99x_000460</name>
    <name evidence="3" type="ORF">CC99x_02442</name>
</gene>
<dbReference type="SMART" id="SM00972">
    <property type="entry name" value="SCPU"/>
    <property type="match status" value="1"/>
</dbReference>
<dbReference type="OrthoDB" id="8588792at2"/>
<sequence>MNKSKLLLVLFFVLSFLAKNAYALCLGLGCSCSIATNSFNFGAYNPLSPTAKDLSGSLSVTCGSLLASVSVAYTVSLSTGNSGTYTQRSMLNGANILNYNFYTDAGRTTIWGNGGGGTSMISNSYILGLLFPRTDNFTIYGRIPALQNVPIGAYTDNIVATVTF</sequence>
<feature type="signal peptide" evidence="1">
    <location>
        <begin position="1"/>
        <end position="23"/>
    </location>
</feature>
<dbReference type="RefSeq" id="WP_057625529.1">
    <property type="nucleotide sequence ID" value="NZ_LKHV02000001.1"/>
</dbReference>
<keyword evidence="5" id="KW-1185">Reference proteome</keyword>
<reference evidence="4" key="2">
    <citation type="journal article" date="2016" name="Genome Announc.">
        <title>Draft Genome Sequences of Two Novel Amoeba-Resistant Intranuclear Bacteria, 'Candidatus Berkiella cookevillensis' and 'Candidatus Berkiella aquae'.</title>
        <authorList>
            <person name="Mehari Y.T."/>
            <person name="Arivett B.A."/>
            <person name="Farone A.L."/>
            <person name="Gunderson J.H."/>
            <person name="Farone M.B."/>
        </authorList>
    </citation>
    <scope>NUCLEOTIDE SEQUENCE</scope>
    <source>
        <strain evidence="4">CC99</strain>
    </source>
</reference>
<feature type="domain" description="Spore coat protein U/FanG" evidence="2">
    <location>
        <begin position="31"/>
        <end position="161"/>
    </location>
</feature>
<dbReference type="PANTHER" id="PTHR37089">
    <property type="entry name" value="PROTEIN U-RELATED"/>
    <property type="match status" value="1"/>
</dbReference>
<evidence type="ECO:0000313" key="4">
    <source>
        <dbReference type="EMBL" id="MCS5707365.1"/>
    </source>
</evidence>
<dbReference type="PANTHER" id="PTHR37089:SF3">
    <property type="entry name" value="EXPORTED PROTEIN"/>
    <property type="match status" value="1"/>
</dbReference>
<proteinExistence type="predicted"/>
<reference evidence="4" key="3">
    <citation type="submission" date="2021-06" db="EMBL/GenBank/DDBJ databases">
        <title>Genomic Description and Analysis of Intracellular Bacteria, Candidatus Berkiella cookevillensis and Candidatus Berkiella aquae.</title>
        <authorList>
            <person name="Kidane D.T."/>
            <person name="Mehari Y.T."/>
            <person name="Rice F.C."/>
            <person name="Arivett B.A."/>
            <person name="Farone A.L."/>
            <person name="Berk S.G."/>
            <person name="Farone M.B."/>
        </authorList>
    </citation>
    <scope>NUCLEOTIDE SEQUENCE</scope>
    <source>
        <strain evidence="4">CC99</strain>
    </source>
</reference>
<evidence type="ECO:0000313" key="3">
    <source>
        <dbReference type="EMBL" id="KRG17294.1"/>
    </source>
</evidence>
<dbReference type="Proteomes" id="UP000051494">
    <property type="component" value="Unassembled WGS sequence"/>
</dbReference>
<dbReference type="AlphaFoldDB" id="A0A0Q9YJV8"/>
<keyword evidence="3" id="KW-0167">Capsid protein</keyword>
<organism evidence="3">
    <name type="scientific">Candidatus Berkiella cookevillensis</name>
    <dbReference type="NCBI Taxonomy" id="437022"/>
    <lineage>
        <taxon>Bacteria</taxon>
        <taxon>Pseudomonadati</taxon>
        <taxon>Pseudomonadota</taxon>
        <taxon>Gammaproteobacteria</taxon>
        <taxon>Candidatus Berkiellales</taxon>
        <taxon>Candidatus Berkiellaceae</taxon>
        <taxon>Candidatus Berkiella</taxon>
    </lineage>
</organism>
<dbReference type="EMBL" id="LKHV02000001">
    <property type="protein sequence ID" value="MCS5707365.1"/>
    <property type="molecule type" value="Genomic_DNA"/>
</dbReference>
<dbReference type="EMBL" id="LKHV01000019">
    <property type="protein sequence ID" value="KRG17294.1"/>
    <property type="molecule type" value="Genomic_DNA"/>
</dbReference>
<evidence type="ECO:0000256" key="1">
    <source>
        <dbReference type="SAM" id="SignalP"/>
    </source>
</evidence>
<protein>
    <submittedName>
        <fullName evidence="3">Spore Coat Protein U domain protein</fullName>
    </submittedName>
    <submittedName>
        <fullName evidence="4">Spore coat U domain-containing protein</fullName>
    </submittedName>
</protein>
<name>A0A0Q9YJV8_9GAMM</name>
<feature type="chain" id="PRO_5043129662" evidence="1">
    <location>
        <begin position="24"/>
        <end position="164"/>
    </location>
</feature>
<keyword evidence="3" id="KW-0946">Virion</keyword>
<evidence type="ECO:0000313" key="5">
    <source>
        <dbReference type="Proteomes" id="UP000051494"/>
    </source>
</evidence>
<accession>A0A0Q9YJV8</accession>
<comment type="caution">
    <text evidence="3">The sequence shown here is derived from an EMBL/GenBank/DDBJ whole genome shotgun (WGS) entry which is preliminary data.</text>
</comment>
<dbReference type="Pfam" id="PF05229">
    <property type="entry name" value="SCPU"/>
    <property type="match status" value="1"/>
</dbReference>
<dbReference type="STRING" id="437022.CC99x_02442"/>
<dbReference type="PROSITE" id="PS51257">
    <property type="entry name" value="PROKAR_LIPOPROTEIN"/>
    <property type="match status" value="1"/>
</dbReference>
<dbReference type="InterPro" id="IPR053167">
    <property type="entry name" value="Spore_coat_component"/>
</dbReference>
<keyword evidence="1" id="KW-0732">Signal</keyword>
<dbReference type="InterPro" id="IPR007893">
    <property type="entry name" value="Spore_coat_U/FanG"/>
</dbReference>
<evidence type="ECO:0000259" key="2">
    <source>
        <dbReference type="Pfam" id="PF05229"/>
    </source>
</evidence>
<reference evidence="3" key="1">
    <citation type="submission" date="2015-09" db="EMBL/GenBank/DDBJ databases">
        <title>Draft Genome Sequences of Two Novel Amoeba-resistant Intranuclear Bacteria, Candidatus Berkiella cookevillensis and Candidatus Berkiella aquae.</title>
        <authorList>
            <person name="Mehari Y.T."/>
            <person name="Arivett B.A."/>
            <person name="Farone A.L."/>
            <person name="Gunderson J.H."/>
            <person name="Farone M.B."/>
        </authorList>
    </citation>
    <scope>NUCLEOTIDE SEQUENCE [LARGE SCALE GENOMIC DNA]</scope>
    <source>
        <strain evidence="3">CC99</strain>
    </source>
</reference>